<dbReference type="InterPro" id="IPR000873">
    <property type="entry name" value="AMP-dep_synth/lig_dom"/>
</dbReference>
<dbReference type="Gene3D" id="3.40.50.12780">
    <property type="entry name" value="N-terminal domain of ligase-like"/>
    <property type="match status" value="1"/>
</dbReference>
<accession>A0A6M4H886</accession>
<organism evidence="2 3">
    <name type="scientific">Usitatibacter palustris</name>
    <dbReference type="NCBI Taxonomy" id="2732487"/>
    <lineage>
        <taxon>Bacteria</taxon>
        <taxon>Pseudomonadati</taxon>
        <taxon>Pseudomonadota</taxon>
        <taxon>Betaproteobacteria</taxon>
        <taxon>Nitrosomonadales</taxon>
        <taxon>Usitatibacteraceae</taxon>
        <taxon>Usitatibacter</taxon>
    </lineage>
</organism>
<evidence type="ECO:0000259" key="1">
    <source>
        <dbReference type="Pfam" id="PF00501"/>
    </source>
</evidence>
<dbReference type="Proteomes" id="UP000503096">
    <property type="component" value="Chromosome"/>
</dbReference>
<dbReference type="PANTHER" id="PTHR43767">
    <property type="entry name" value="LONG-CHAIN-FATTY-ACID--COA LIGASE"/>
    <property type="match status" value="1"/>
</dbReference>
<feature type="domain" description="AMP-dependent synthetase/ligase" evidence="1">
    <location>
        <begin position="10"/>
        <end position="347"/>
    </location>
</feature>
<dbReference type="InParanoid" id="A0A6M4H886"/>
<dbReference type="SUPFAM" id="SSF56801">
    <property type="entry name" value="Acetyl-CoA synthetase-like"/>
    <property type="match status" value="1"/>
</dbReference>
<dbReference type="Pfam" id="PF00501">
    <property type="entry name" value="AMP-binding"/>
    <property type="match status" value="1"/>
</dbReference>
<dbReference type="EMBL" id="CP053073">
    <property type="protein sequence ID" value="QJR15826.1"/>
    <property type="molecule type" value="Genomic_DNA"/>
</dbReference>
<keyword evidence="3" id="KW-1185">Reference proteome</keyword>
<evidence type="ECO:0000313" key="3">
    <source>
        <dbReference type="Proteomes" id="UP000503096"/>
    </source>
</evidence>
<sequence>MNTTLLELVRATVARTPEAPAALIEGQVVNYRHLNALVCVATRDFHARGIGPGEVVAVSTGQGLLAIIALLALANLGAVSVTMVPGLGTVRASLCRRYGARRVVLSDQAAAIDGVESLVLASLQAQGHETMHGLDDFSPRAETPVRIALASGSAGETKGVVQTHGDLERRLRNSFWDTRSSSRVLPPNLEDTASLMMCFSALRDGGLLVLPKSGSDLAAVLLAVQVHGVTHLVLSRASLVSTLALLPADGPAFPSLTHLRIAGGPPPTEILTGACKRITPNVYLTYATSELGVISLATPETLARAPRSSGRVASHACVEVVDESGRKVAPGGTGELRIAVEDMPQGYHAADDASGSRFRDGWFHPGDRGHIGADGLLYVERNR</sequence>
<dbReference type="RefSeq" id="WP_171163448.1">
    <property type="nucleotide sequence ID" value="NZ_CP053073.1"/>
</dbReference>
<protein>
    <submittedName>
        <fullName evidence="2">Surfactin synthase subunit 2</fullName>
    </submittedName>
</protein>
<reference evidence="2 3" key="1">
    <citation type="submission" date="2020-04" db="EMBL/GenBank/DDBJ databases">
        <title>Usitatibacter rugosus gen. nov., sp. nov. and Usitatibacter palustris sp. nov., novel members of Usitatibacteraceae fam. nov. within the order Nitrosomonadales isolated from soil.</title>
        <authorList>
            <person name="Huber K.J."/>
            <person name="Neumann-Schaal M."/>
            <person name="Geppert A."/>
            <person name="Luckner M."/>
            <person name="Wanner G."/>
            <person name="Overmann J."/>
        </authorList>
    </citation>
    <scope>NUCLEOTIDE SEQUENCE [LARGE SCALE GENOMIC DNA]</scope>
    <source>
        <strain evidence="2 3">Swamp67</strain>
    </source>
</reference>
<name>A0A6M4H886_9PROT</name>
<gene>
    <name evidence="2" type="primary">srfAB</name>
    <name evidence="2" type="ORF">DSM104440_02652</name>
</gene>
<dbReference type="AlphaFoldDB" id="A0A6M4H886"/>
<dbReference type="InterPro" id="IPR050237">
    <property type="entry name" value="ATP-dep_AMP-bd_enzyme"/>
</dbReference>
<evidence type="ECO:0000313" key="2">
    <source>
        <dbReference type="EMBL" id="QJR15826.1"/>
    </source>
</evidence>
<proteinExistence type="predicted"/>
<dbReference type="PANTHER" id="PTHR43767:SF1">
    <property type="entry name" value="NONRIBOSOMAL PEPTIDE SYNTHASE PES1 (EUROFUNG)-RELATED"/>
    <property type="match status" value="1"/>
</dbReference>
<dbReference type="KEGG" id="upl:DSM104440_02652"/>
<dbReference type="InterPro" id="IPR042099">
    <property type="entry name" value="ANL_N_sf"/>
</dbReference>